<dbReference type="Proteomes" id="UP000183760">
    <property type="component" value="Unassembled WGS sequence"/>
</dbReference>
<dbReference type="PRINTS" id="PR00080">
    <property type="entry name" value="SDRFAMILY"/>
</dbReference>
<dbReference type="InterPro" id="IPR036291">
    <property type="entry name" value="NAD(P)-bd_dom_sf"/>
</dbReference>
<dbReference type="PANTHER" id="PTHR43975:SF2">
    <property type="entry name" value="EG:BACR7A4.14 PROTEIN-RELATED"/>
    <property type="match status" value="1"/>
</dbReference>
<dbReference type="RefSeq" id="WP_046715386.1">
    <property type="nucleotide sequence ID" value="NZ_BJXR01000043.1"/>
</dbReference>
<keyword evidence="4" id="KW-1185">Reference proteome</keyword>
<name>A0A511TD00_MYXFU</name>
<dbReference type="PRINTS" id="PR00081">
    <property type="entry name" value="GDHRDH"/>
</dbReference>
<dbReference type="STRING" id="1334629.MFUL124B02_31985"/>
<dbReference type="Proteomes" id="UP000321514">
    <property type="component" value="Unassembled WGS sequence"/>
</dbReference>
<evidence type="ECO:0000313" key="4">
    <source>
        <dbReference type="Proteomes" id="UP000183760"/>
    </source>
</evidence>
<reference evidence="2 5" key="2">
    <citation type="submission" date="2019-07" db="EMBL/GenBank/DDBJ databases">
        <title>Whole genome shotgun sequence of Myxococcus fulvus NBRC 100333.</title>
        <authorList>
            <person name="Hosoyama A."/>
            <person name="Uohara A."/>
            <person name="Ohji S."/>
            <person name="Ichikawa N."/>
        </authorList>
    </citation>
    <scope>NUCLEOTIDE SEQUENCE [LARGE SCALE GENOMIC DNA]</scope>
    <source>
        <strain evidence="2 5">NBRC 100333</strain>
    </source>
</reference>
<dbReference type="EMBL" id="BJXR01000043">
    <property type="protein sequence ID" value="GEN11018.1"/>
    <property type="molecule type" value="Genomic_DNA"/>
</dbReference>
<comment type="similarity">
    <text evidence="1">Belongs to the short-chain dehydrogenases/reductases (SDR) family.</text>
</comment>
<dbReference type="AlphaFoldDB" id="A0A511TD00"/>
<sequence>MSAASTPRVALVTGASAGLGRAIASRLGEEGWTVGLVARRRERLEVLAGELRALGAQAHVLAGDLRDSRFAQQAVDTLVRFTGRLDLLVNNAGAPTSSREPVATDAELDAAFALNVRAAYRLSQLALPHLRATRGCVVNIGSAGVARTVPLDLMYLVSKGAVETLSRGLAKTWAPLGVRVNTVSPGLVETEILQATGMSREDGHAHFLQARAAMQPLPHEGQPGDVAHAVSFLASPQAAFITGATLHVDGGMSLGG</sequence>
<dbReference type="Pfam" id="PF13561">
    <property type="entry name" value="adh_short_C2"/>
    <property type="match status" value="1"/>
</dbReference>
<organism evidence="2 5">
    <name type="scientific">Myxococcus fulvus</name>
    <dbReference type="NCBI Taxonomy" id="33"/>
    <lineage>
        <taxon>Bacteria</taxon>
        <taxon>Pseudomonadati</taxon>
        <taxon>Myxococcota</taxon>
        <taxon>Myxococcia</taxon>
        <taxon>Myxococcales</taxon>
        <taxon>Cystobacterineae</taxon>
        <taxon>Myxococcaceae</taxon>
        <taxon>Myxococcus</taxon>
    </lineage>
</organism>
<protein>
    <submittedName>
        <fullName evidence="2">3-ketoacyl-ACP reductase</fullName>
    </submittedName>
    <submittedName>
        <fullName evidence="3">NAD(P)-dependent dehydrogenase, short-chain alcohol dehydrogenase family</fullName>
    </submittedName>
</protein>
<evidence type="ECO:0000313" key="2">
    <source>
        <dbReference type="EMBL" id="GEN11018.1"/>
    </source>
</evidence>
<comment type="caution">
    <text evidence="2">The sequence shown here is derived from an EMBL/GenBank/DDBJ whole genome shotgun (WGS) entry which is preliminary data.</text>
</comment>
<gene>
    <name evidence="2" type="ORF">MFU01_60550</name>
    <name evidence="3" type="ORF">SAMN05443572_102137</name>
</gene>
<accession>A0A511TD00</accession>
<dbReference type="EMBL" id="FOIB01000002">
    <property type="protein sequence ID" value="SET39761.1"/>
    <property type="molecule type" value="Genomic_DNA"/>
</dbReference>
<evidence type="ECO:0000313" key="5">
    <source>
        <dbReference type="Proteomes" id="UP000321514"/>
    </source>
</evidence>
<dbReference type="OrthoDB" id="5363038at2"/>
<dbReference type="PANTHER" id="PTHR43975">
    <property type="entry name" value="ZGC:101858"/>
    <property type="match status" value="1"/>
</dbReference>
<dbReference type="Gene3D" id="3.40.50.720">
    <property type="entry name" value="NAD(P)-binding Rossmann-like Domain"/>
    <property type="match status" value="1"/>
</dbReference>
<dbReference type="FunFam" id="3.40.50.720:FF:000084">
    <property type="entry name" value="Short-chain dehydrogenase reductase"/>
    <property type="match status" value="1"/>
</dbReference>
<dbReference type="SUPFAM" id="SSF51735">
    <property type="entry name" value="NAD(P)-binding Rossmann-fold domains"/>
    <property type="match status" value="1"/>
</dbReference>
<evidence type="ECO:0000256" key="1">
    <source>
        <dbReference type="ARBA" id="ARBA00006484"/>
    </source>
</evidence>
<dbReference type="InterPro" id="IPR002347">
    <property type="entry name" value="SDR_fam"/>
</dbReference>
<proteinExistence type="inferred from homology"/>
<evidence type="ECO:0000313" key="3">
    <source>
        <dbReference type="EMBL" id="SET39761.1"/>
    </source>
</evidence>
<reference evidence="3 4" key="1">
    <citation type="submission" date="2016-10" db="EMBL/GenBank/DDBJ databases">
        <authorList>
            <person name="Varghese N."/>
            <person name="Submissions S."/>
        </authorList>
    </citation>
    <scope>NUCLEOTIDE SEQUENCE [LARGE SCALE GENOMIC DNA]</scope>
    <source>
        <strain evidence="3 4">DSM 16525</strain>
    </source>
</reference>